<name>A0A8H6VQZ3_9PEZI</name>
<evidence type="ECO:0000259" key="2">
    <source>
        <dbReference type="Pfam" id="PF11443"/>
    </source>
</evidence>
<accession>A0A8H6VQZ3</accession>
<evidence type="ECO:0008006" key="6">
    <source>
        <dbReference type="Google" id="ProtNLM"/>
    </source>
</evidence>
<dbReference type="Gene3D" id="3.40.50.410">
    <property type="entry name" value="von Willebrand factor, type A domain"/>
    <property type="match status" value="1"/>
</dbReference>
<dbReference type="PANTHER" id="PTHR31373">
    <property type="entry name" value="OS06G0652100 PROTEIN"/>
    <property type="match status" value="1"/>
</dbReference>
<organism evidence="4 5">
    <name type="scientific">Pseudocercospora fuligena</name>
    <dbReference type="NCBI Taxonomy" id="685502"/>
    <lineage>
        <taxon>Eukaryota</taxon>
        <taxon>Fungi</taxon>
        <taxon>Dikarya</taxon>
        <taxon>Ascomycota</taxon>
        <taxon>Pezizomycotina</taxon>
        <taxon>Dothideomycetes</taxon>
        <taxon>Dothideomycetidae</taxon>
        <taxon>Mycosphaerellales</taxon>
        <taxon>Mycosphaerellaceae</taxon>
        <taxon>Pseudocercospora</taxon>
    </lineage>
</organism>
<dbReference type="Pfam" id="PF11443">
    <property type="entry name" value="DUF2828"/>
    <property type="match status" value="1"/>
</dbReference>
<feature type="domain" description="DUF2828" evidence="2">
    <location>
        <begin position="3"/>
        <end position="470"/>
    </location>
</feature>
<dbReference type="Proteomes" id="UP000660729">
    <property type="component" value="Unassembled WGS sequence"/>
</dbReference>
<feature type="region of interest" description="Disordered" evidence="1">
    <location>
        <begin position="635"/>
        <end position="674"/>
    </location>
</feature>
<proteinExistence type="predicted"/>
<dbReference type="InterPro" id="IPR011205">
    <property type="entry name" value="UCP015417_vWA"/>
</dbReference>
<sequence>MLTANSDVTYATSGAALLDLFYDLESNLQGKRLKNELKAAWEVDANATLKIIWNVRSIHLGKGSRETFYRAIGWLYENHPATLLVNLPWLVRPVIQKKVPKPEAKTEIGAQDKSKDIEMSEEKDYDSDFTMIDEDEATEVAEPPSKKRKIEGDEGASEFDVKYGVSHGYWKDLLNILALAVRGELRVGGNIGCVTNPASGDRLTQIHSGGKRRKMSKNGVKPTKRDWTPGQKQRTKEAHHDAAVAKLNSDPKYGALHLTIARLFADQLKLDVERLQSGRKADTKKITLCGKWAPSNKGSHDKQTCIVSSIAETLYSFDDVCPADVDPADRTLYLKHARNAYQKSTLSKLRKHIDVVERKITAETFDKIDYTRVPSLAMQQYTPMFIKKDFDHFDSYLDDVARGSASISGAVLLPSTLVASVLRGASGTSATRPLNDKNPVLVTKMKDMQQKSMNGQWNTLVQRIKDSGTLESSIAVCDVSGSMFGPKFADGTLPVDSAIGLSLLIAEVTKPPFGGALITFSERPQVVRVGGVDDNRTFCGKVKHIEDMEAGFNTNFEAVFTECILPMAVENKLKQEDMVKQLFVFSDMQFDAARGRNQRWSTSYERIKKAYSKHGYVPPKLIFWNLAGHRDEIPMTFSDDSSSDSDSSAGSTCSSPSDLGSSADNPPAKPVTADEENTALVSGYSQGQLKMFLENGSFEDPEAEEEEIIETKDEKTGEVIVEKKGKRDDPLANMYKAIGHKAYRMLKVVD</sequence>
<reference evidence="4" key="1">
    <citation type="submission" date="2020-04" db="EMBL/GenBank/DDBJ databases">
        <title>Draft genome resource of the tomato pathogen Pseudocercospora fuligena.</title>
        <authorList>
            <person name="Zaccaron A."/>
        </authorList>
    </citation>
    <scope>NUCLEOTIDE SEQUENCE</scope>
    <source>
        <strain evidence="4">PF001</strain>
    </source>
</reference>
<comment type="caution">
    <text evidence="4">The sequence shown here is derived from an EMBL/GenBank/DDBJ whole genome shotgun (WGS) entry which is preliminary data.</text>
</comment>
<evidence type="ECO:0000313" key="5">
    <source>
        <dbReference type="Proteomes" id="UP000660729"/>
    </source>
</evidence>
<dbReference type="OrthoDB" id="1149618at2759"/>
<keyword evidence="5" id="KW-1185">Reference proteome</keyword>
<dbReference type="PIRSF" id="PIRSF015417">
    <property type="entry name" value="T31B5_30_vWA"/>
    <property type="match status" value="1"/>
</dbReference>
<protein>
    <recommendedName>
        <fullName evidence="6">DUF2828 domain-containing protein</fullName>
    </recommendedName>
</protein>
<dbReference type="InterPro" id="IPR036465">
    <property type="entry name" value="vWFA_dom_sf"/>
</dbReference>
<dbReference type="PANTHER" id="PTHR31373:SF27">
    <property type="entry name" value="TROVE DOMAIN-CONTAINING PROTEIN"/>
    <property type="match status" value="1"/>
</dbReference>
<feature type="compositionally biased region" description="Low complexity" evidence="1">
    <location>
        <begin position="638"/>
        <end position="658"/>
    </location>
</feature>
<dbReference type="Pfam" id="PF25043">
    <property type="entry name" value="DUF7788"/>
    <property type="match status" value="1"/>
</dbReference>
<gene>
    <name evidence="4" type="ORF">HII31_01375</name>
</gene>
<dbReference type="AlphaFoldDB" id="A0A8H6VQZ3"/>
<evidence type="ECO:0000256" key="1">
    <source>
        <dbReference type="SAM" id="MobiDB-lite"/>
    </source>
</evidence>
<feature type="region of interest" description="Disordered" evidence="1">
    <location>
        <begin position="202"/>
        <end position="237"/>
    </location>
</feature>
<dbReference type="EMBL" id="JABCIY010000016">
    <property type="protein sequence ID" value="KAF7197324.1"/>
    <property type="molecule type" value="Genomic_DNA"/>
</dbReference>
<feature type="domain" description="DUF7788" evidence="3">
    <location>
        <begin position="472"/>
        <end position="738"/>
    </location>
</feature>
<evidence type="ECO:0000313" key="4">
    <source>
        <dbReference type="EMBL" id="KAF7197324.1"/>
    </source>
</evidence>
<dbReference type="InterPro" id="IPR056690">
    <property type="entry name" value="DUF7788"/>
</dbReference>
<dbReference type="InterPro" id="IPR058580">
    <property type="entry name" value="DUF2828"/>
</dbReference>
<evidence type="ECO:0000259" key="3">
    <source>
        <dbReference type="Pfam" id="PF25043"/>
    </source>
</evidence>